<comment type="function">
    <text evidence="6">Catalyzes the phosphorylation of ribose 1,5-bisphosphate to 5-phospho-D-ribosyl alpha-1-diphosphate (PRPP).</text>
</comment>
<dbReference type="GO" id="GO:0006015">
    <property type="term" value="P:5-phosphoribose 1-diphosphate biosynthetic process"/>
    <property type="evidence" value="ECO:0007669"/>
    <property type="project" value="UniProtKB-UniRule"/>
</dbReference>
<protein>
    <recommendedName>
        <fullName evidence="6">Ribose 1,5-bisphosphate phosphokinase PhnN</fullName>
        <ecNumber evidence="6">2.7.4.23</ecNumber>
    </recommendedName>
    <alternativeName>
        <fullName evidence="6">Ribose 1,5-bisphosphokinase</fullName>
    </alternativeName>
</protein>
<evidence type="ECO:0000256" key="1">
    <source>
        <dbReference type="ARBA" id="ARBA00000373"/>
    </source>
</evidence>
<dbReference type="Gene3D" id="3.40.50.300">
    <property type="entry name" value="P-loop containing nucleotide triphosphate hydrolases"/>
    <property type="match status" value="1"/>
</dbReference>
<evidence type="ECO:0000256" key="4">
    <source>
        <dbReference type="ARBA" id="ARBA00022741"/>
    </source>
</evidence>
<dbReference type="EC" id="2.7.4.23" evidence="6"/>
<dbReference type="InterPro" id="IPR008145">
    <property type="entry name" value="GK/Ca_channel_bsu"/>
</dbReference>
<evidence type="ECO:0000256" key="3">
    <source>
        <dbReference type="ARBA" id="ARBA00022679"/>
    </source>
</evidence>
<organism evidence="8 9">
    <name type="scientific">Vibrio rumoiensis 1S-45</name>
    <dbReference type="NCBI Taxonomy" id="1188252"/>
    <lineage>
        <taxon>Bacteria</taxon>
        <taxon>Pseudomonadati</taxon>
        <taxon>Pseudomonadota</taxon>
        <taxon>Gammaproteobacteria</taxon>
        <taxon>Vibrionales</taxon>
        <taxon>Vibrionaceae</taxon>
        <taxon>Vibrio</taxon>
    </lineage>
</organism>
<dbReference type="RefSeq" id="WP_017026503.1">
    <property type="nucleotide sequence ID" value="NZ_AJYK02000016.1"/>
</dbReference>
<keyword evidence="4 6" id="KW-0547">Nucleotide-binding</keyword>
<comment type="similarity">
    <text evidence="6">Belongs to the ribose 1,5-bisphosphokinase family.</text>
</comment>
<dbReference type="OrthoDB" id="341217at2"/>
<dbReference type="AlphaFoldDB" id="A0A1E5E5G4"/>
<keyword evidence="5 6" id="KW-0067">ATP-binding</keyword>
<evidence type="ECO:0000313" key="8">
    <source>
        <dbReference type="EMBL" id="OEF28973.1"/>
    </source>
</evidence>
<accession>A0A1E5E5G4</accession>
<feature type="binding site" evidence="6">
    <location>
        <begin position="26"/>
        <end position="33"/>
    </location>
    <ligand>
        <name>ATP</name>
        <dbReference type="ChEBI" id="CHEBI:30616"/>
    </ligand>
</feature>
<evidence type="ECO:0000259" key="7">
    <source>
        <dbReference type="SMART" id="SM00072"/>
    </source>
</evidence>
<keyword evidence="9" id="KW-1185">Reference proteome</keyword>
<gene>
    <name evidence="6" type="primary">phnN</name>
    <name evidence="8" type="ORF">A1QC_14205</name>
</gene>
<dbReference type="SMART" id="SM00072">
    <property type="entry name" value="GuKc"/>
    <property type="match status" value="1"/>
</dbReference>
<evidence type="ECO:0000256" key="2">
    <source>
        <dbReference type="ARBA" id="ARBA00005069"/>
    </source>
</evidence>
<sequence length="219" mass="24710">MDNSRETINQSATVKSSAARLFYVIGPSGAGKDSVMNLIRDHWSQHIVIAHRYITRDAGAGNENHVALSQREFTQRKEKCLFALDWQANGYCYGIGCEVDTWLKKGVDVMVNGSRAHLKQAQQRYGSALVPVVITVESEILKSRLIARGRESLQEIEQRLIRAKQLNQQRIEGAILLDNSGCLEQTIEVFNVYYQQRLEASDRLSFNEPLALNEALDES</sequence>
<name>A0A1E5E5G4_9VIBR</name>
<keyword evidence="8" id="KW-0418">Kinase</keyword>
<comment type="catalytic activity">
    <reaction evidence="1 6">
        <text>alpha-D-ribose 1,5-bisphosphate + ATP = 5-phospho-alpha-D-ribose 1-diphosphate + ADP</text>
        <dbReference type="Rhea" id="RHEA:20109"/>
        <dbReference type="ChEBI" id="CHEBI:30616"/>
        <dbReference type="ChEBI" id="CHEBI:58017"/>
        <dbReference type="ChEBI" id="CHEBI:68688"/>
        <dbReference type="ChEBI" id="CHEBI:456216"/>
        <dbReference type="EC" id="2.7.4.23"/>
    </reaction>
</comment>
<dbReference type="SUPFAM" id="SSF52540">
    <property type="entry name" value="P-loop containing nucleoside triphosphate hydrolases"/>
    <property type="match status" value="1"/>
</dbReference>
<dbReference type="NCBIfam" id="TIGR02322">
    <property type="entry name" value="phosphon_PhnN"/>
    <property type="match status" value="1"/>
</dbReference>
<dbReference type="InterPro" id="IPR012699">
    <property type="entry name" value="PhnN"/>
</dbReference>
<dbReference type="STRING" id="1188252.A1QC_14205"/>
<proteinExistence type="inferred from homology"/>
<dbReference type="GO" id="GO:0019634">
    <property type="term" value="P:organic phosphonate metabolic process"/>
    <property type="evidence" value="ECO:0007669"/>
    <property type="project" value="UniProtKB-UniRule"/>
</dbReference>
<reference evidence="8 9" key="1">
    <citation type="journal article" date="2012" name="Science">
        <title>Ecological populations of bacteria act as socially cohesive units of antibiotic production and resistance.</title>
        <authorList>
            <person name="Cordero O.X."/>
            <person name="Wildschutte H."/>
            <person name="Kirkup B."/>
            <person name="Proehl S."/>
            <person name="Ngo L."/>
            <person name="Hussain F."/>
            <person name="Le Roux F."/>
            <person name="Mincer T."/>
            <person name="Polz M.F."/>
        </authorList>
    </citation>
    <scope>NUCLEOTIDE SEQUENCE [LARGE SCALE GENOMIC DNA]</scope>
    <source>
        <strain evidence="8 9">1S-45</strain>
    </source>
</reference>
<dbReference type="InterPro" id="IPR027417">
    <property type="entry name" value="P-loop_NTPase"/>
</dbReference>
<dbReference type="EMBL" id="AJYK02000016">
    <property type="protein sequence ID" value="OEF28973.1"/>
    <property type="molecule type" value="Genomic_DNA"/>
</dbReference>
<comment type="caution">
    <text evidence="8">The sequence shown here is derived from an EMBL/GenBank/DDBJ whole genome shotgun (WGS) entry which is preliminary data.</text>
</comment>
<dbReference type="GO" id="GO:0005524">
    <property type="term" value="F:ATP binding"/>
    <property type="evidence" value="ECO:0007669"/>
    <property type="project" value="UniProtKB-KW"/>
</dbReference>
<dbReference type="Proteomes" id="UP000094070">
    <property type="component" value="Unassembled WGS sequence"/>
</dbReference>
<dbReference type="GO" id="GO:0033863">
    <property type="term" value="F:ribose 1,5-bisphosphate phosphokinase activity"/>
    <property type="evidence" value="ECO:0007669"/>
    <property type="project" value="UniProtKB-UniRule"/>
</dbReference>
<comment type="pathway">
    <text evidence="2 6">Metabolic intermediate biosynthesis; 5-phospho-alpha-D-ribose 1-diphosphate biosynthesis; 5-phospho-alpha-D-ribose 1-diphosphate from D-ribose 5-phosphate (route II): step 3/3.</text>
</comment>
<dbReference type="NCBIfam" id="NF007485">
    <property type="entry name" value="PRK10078.1"/>
    <property type="match status" value="1"/>
</dbReference>
<dbReference type="eggNOG" id="COG3709">
    <property type="taxonomic scope" value="Bacteria"/>
</dbReference>
<keyword evidence="3 6" id="KW-0808">Transferase</keyword>
<evidence type="ECO:0000256" key="5">
    <source>
        <dbReference type="ARBA" id="ARBA00022840"/>
    </source>
</evidence>
<feature type="domain" description="Guanylate kinase/L-type calcium channel beta subunit" evidence="7">
    <location>
        <begin position="18"/>
        <end position="198"/>
    </location>
</feature>
<dbReference type="Pfam" id="PF00625">
    <property type="entry name" value="Guanylate_kin"/>
    <property type="match status" value="1"/>
</dbReference>
<evidence type="ECO:0000313" key="9">
    <source>
        <dbReference type="Proteomes" id="UP000094070"/>
    </source>
</evidence>
<dbReference type="HAMAP" id="MF_00836">
    <property type="entry name" value="PhnN"/>
    <property type="match status" value="1"/>
</dbReference>
<dbReference type="UniPathway" id="UPA00087">
    <property type="reaction ID" value="UER00175"/>
</dbReference>
<evidence type="ECO:0000256" key="6">
    <source>
        <dbReference type="HAMAP-Rule" id="MF_00836"/>
    </source>
</evidence>